<evidence type="ECO:0008006" key="5">
    <source>
        <dbReference type="Google" id="ProtNLM"/>
    </source>
</evidence>
<feature type="region of interest" description="Disordered" evidence="2">
    <location>
        <begin position="771"/>
        <end position="836"/>
    </location>
</feature>
<evidence type="ECO:0000313" key="4">
    <source>
        <dbReference type="Proteomes" id="UP001518976"/>
    </source>
</evidence>
<evidence type="ECO:0000256" key="2">
    <source>
        <dbReference type="SAM" id="MobiDB-lite"/>
    </source>
</evidence>
<feature type="region of interest" description="Disordered" evidence="2">
    <location>
        <begin position="575"/>
        <end position="595"/>
    </location>
</feature>
<name>A0ABS3X1D2_9ACTN</name>
<dbReference type="Proteomes" id="UP001518976">
    <property type="component" value="Unassembled WGS sequence"/>
</dbReference>
<comment type="caution">
    <text evidence="3">The sequence shown here is derived from an EMBL/GenBank/DDBJ whole genome shotgun (WGS) entry which is preliminary data.</text>
</comment>
<evidence type="ECO:0000313" key="3">
    <source>
        <dbReference type="EMBL" id="MBO8189188.1"/>
    </source>
</evidence>
<feature type="compositionally biased region" description="Basic and acidic residues" evidence="2">
    <location>
        <begin position="772"/>
        <end position="782"/>
    </location>
</feature>
<protein>
    <recommendedName>
        <fullName evidence="5">DNA primase/polymerase bifunctional N-terminal domain-containing protein</fullName>
    </recommendedName>
</protein>
<sequence>MQMLTTPARNAINGNDLSSAVMVTVSQRRAIAYTVHHAASDRYSVVTLDGRWVIPGKDGYKARGAATRYVRTHADELVPSLPYVEPTTERDESVSVGYSLHVDANEGLSGRPGWGRGGIASRAGKLRGHVTADDAREAVARFPQCTEIHGRGTDSDKGRPSADMHCAGVTLDLDRLQGVRPGPYQGALPDGTPVVGSWGEVGRALQAWLITNRPEHVCASAESRAYAAAIFAKRDAEARADTARGAAAVQRVRTALARVQAVVNALAPVRDQLSDELDDAVYATVGRARTAAARVESANRARGFEWGARAALDADDAEGAAEDLWSFAKRSGLNLPHVRPAAPLVPADVVSDPGAVDAWESDGGACPGVEAPRAPESGCQPAPNSTGPAPDDASACVPATAEVVDYRSGGVLLRLACACGTVHGGHVPVRARGCKGQPAPYMSVVTDWDIQDALNAAGVRATADRRTWQRSVLVSSHQSPMQGFATVVPVAPAPLLAEPAPAEPTAVEPAAQPEPIAVKLPPRDPARVVLCWAEERWSMDRADWTVTASWRGHTFYVAYLRDEWFITREPMHPSDRLGTNPRKWRKTEQIRHTDRRPIRSRAEAEELMIARIEERQTLEAGVRDTIEAAGRGPAPQWKPARSIIRPHKAPPTDLTPADVVAKWGDEVTVEELPDSEQEEPRHAFDMTQSKGGASPAAPQTLAAVRQARERPAAAEKRAEELRERAERIQRAASVYYERFAGGQPSRGAPPATVREVPEPLHSGRCGSCAAGADERVPPDSERSACAASESGGCLPSRGRQGGRRGVIITAGQAPSRAGAGGQRERTAGERAPPWFTHGPHGCSATCSFTATVSGSEHERIPCRTARES</sequence>
<proteinExistence type="predicted"/>
<keyword evidence="4" id="KW-1185">Reference proteome</keyword>
<organism evidence="3 4">
    <name type="scientific">Streptomyces spirodelae</name>
    <dbReference type="NCBI Taxonomy" id="2812904"/>
    <lineage>
        <taxon>Bacteria</taxon>
        <taxon>Bacillati</taxon>
        <taxon>Actinomycetota</taxon>
        <taxon>Actinomycetes</taxon>
        <taxon>Kitasatosporales</taxon>
        <taxon>Streptomycetaceae</taxon>
        <taxon>Streptomyces</taxon>
    </lineage>
</organism>
<evidence type="ECO:0000256" key="1">
    <source>
        <dbReference type="SAM" id="Coils"/>
    </source>
</evidence>
<feature type="region of interest" description="Disordered" evidence="2">
    <location>
        <begin position="670"/>
        <end position="695"/>
    </location>
</feature>
<gene>
    <name evidence="3" type="ORF">JW592_27575</name>
</gene>
<reference evidence="3 4" key="1">
    <citation type="submission" date="2021-02" db="EMBL/GenBank/DDBJ databases">
        <title>Streptomyces spirodelae sp. nov., isolated from duckweed.</title>
        <authorList>
            <person name="Saimee Y."/>
            <person name="Duangmal K."/>
        </authorList>
    </citation>
    <scope>NUCLEOTIDE SEQUENCE [LARGE SCALE GENOMIC DNA]</scope>
    <source>
        <strain evidence="3 4">DW4-2</strain>
    </source>
</reference>
<accession>A0ABS3X1D2</accession>
<feature type="region of interest" description="Disordered" evidence="2">
    <location>
        <begin position="358"/>
        <end position="390"/>
    </location>
</feature>
<feature type="compositionally biased region" description="Basic and acidic residues" evidence="2">
    <location>
        <begin position="586"/>
        <end position="595"/>
    </location>
</feature>
<dbReference type="RefSeq" id="WP_209267958.1">
    <property type="nucleotide sequence ID" value="NZ_JAFFZN010000032.1"/>
</dbReference>
<keyword evidence="1" id="KW-0175">Coiled coil</keyword>
<feature type="coiled-coil region" evidence="1">
    <location>
        <begin position="704"/>
        <end position="738"/>
    </location>
</feature>
<dbReference type="EMBL" id="JAFFZN010000032">
    <property type="protein sequence ID" value="MBO8189188.1"/>
    <property type="molecule type" value="Genomic_DNA"/>
</dbReference>